<organism evidence="2 4">
    <name type="scientific">Streptococcus equinus JB1</name>
    <dbReference type="NCBI Taxonomy" id="1294274"/>
    <lineage>
        <taxon>Bacteria</taxon>
        <taxon>Bacillati</taxon>
        <taxon>Bacillota</taxon>
        <taxon>Bacilli</taxon>
        <taxon>Lactobacillales</taxon>
        <taxon>Streptococcaceae</taxon>
        <taxon>Streptococcus</taxon>
    </lineage>
</organism>
<evidence type="ECO:0000313" key="3">
    <source>
        <dbReference type="EMBL" id="SFL16702.1"/>
    </source>
</evidence>
<accession>A0A091CAX7</accession>
<dbReference type="EMBL" id="FOTG01000003">
    <property type="protein sequence ID" value="SFL16702.1"/>
    <property type="molecule type" value="Genomic_DNA"/>
</dbReference>
<evidence type="ECO:0000313" key="2">
    <source>
        <dbReference type="EMBL" id="KFN87603.1"/>
    </source>
</evidence>
<dbReference type="Pfam" id="PF02498">
    <property type="entry name" value="Bro-N"/>
    <property type="match status" value="1"/>
</dbReference>
<dbReference type="PROSITE" id="PS51750">
    <property type="entry name" value="BRO_N"/>
    <property type="match status" value="1"/>
</dbReference>
<gene>
    <name evidence="2" type="ORF">H702_06930</name>
    <name evidence="3" type="ORF">SAMN02910290_00736</name>
</gene>
<comment type="caution">
    <text evidence="2">The sequence shown here is derived from an EMBL/GenBank/DDBJ whole genome shotgun (WGS) entry which is preliminary data.</text>
</comment>
<evidence type="ECO:0000259" key="1">
    <source>
        <dbReference type="PROSITE" id="PS51750"/>
    </source>
</evidence>
<dbReference type="EMBL" id="AUZH01000024">
    <property type="protein sequence ID" value="KFN87603.1"/>
    <property type="molecule type" value="Genomic_DNA"/>
</dbReference>
<name>A0A091CAX7_STREI</name>
<reference evidence="2 4" key="1">
    <citation type="journal article" date="2014" name="Genome Announc.">
        <title>Draft Genome Sequences of Streptococcus bovis Strains ATCC 33317 and JB1.</title>
        <authorList>
            <person name="Benahmed F.H."/>
            <person name="Gopinath G.R."/>
            <person name="Harbottle H."/>
            <person name="Cotta M.A."/>
            <person name="Luo Y."/>
            <person name="Henderson C."/>
            <person name="Teri P."/>
            <person name="Soppet D."/>
            <person name="Rasmussen M."/>
            <person name="Whitehead T.R."/>
            <person name="Davidson M."/>
        </authorList>
    </citation>
    <scope>NUCLEOTIDE SEQUENCE [LARGE SCALE GENOMIC DNA]</scope>
    <source>
        <strain evidence="2 4">JB1</strain>
    </source>
</reference>
<reference evidence="3 5" key="2">
    <citation type="submission" date="2016-10" db="EMBL/GenBank/DDBJ databases">
        <authorList>
            <person name="Varghese N."/>
            <person name="Submissions S."/>
        </authorList>
    </citation>
    <scope>NUCLEOTIDE SEQUENCE [LARGE SCALE GENOMIC DNA]</scope>
    <source>
        <strain evidence="3 5">JB1</strain>
    </source>
</reference>
<keyword evidence="5" id="KW-1185">Reference proteome</keyword>
<dbReference type="Proteomes" id="UP000182793">
    <property type="component" value="Unassembled WGS sequence"/>
</dbReference>
<evidence type="ECO:0000313" key="5">
    <source>
        <dbReference type="Proteomes" id="UP000182793"/>
    </source>
</evidence>
<sequence length="53" mass="6253">MNDIFEFYGYEVRKMTIDGESYFVGKDVAKVLGYNDTNKTIRSHVDEEEKLTR</sequence>
<evidence type="ECO:0000313" key="4">
    <source>
        <dbReference type="Proteomes" id="UP000029382"/>
    </source>
</evidence>
<protein>
    <submittedName>
        <fullName evidence="3">BRO family, N-terminal domain</fullName>
    </submittedName>
</protein>
<dbReference type="Proteomes" id="UP000029382">
    <property type="component" value="Unassembled WGS sequence"/>
</dbReference>
<dbReference type="AlphaFoldDB" id="A0A091CAX7"/>
<dbReference type="InterPro" id="IPR003497">
    <property type="entry name" value="BRO_N_domain"/>
</dbReference>
<feature type="domain" description="Bro-N" evidence="1">
    <location>
        <begin position="1"/>
        <end position="53"/>
    </location>
</feature>
<proteinExistence type="predicted"/>